<dbReference type="AlphaFoldDB" id="A0A1G5CHN0"/>
<dbReference type="SMART" id="SM00382">
    <property type="entry name" value="AAA"/>
    <property type="match status" value="1"/>
</dbReference>
<dbReference type="Gene3D" id="3.40.50.300">
    <property type="entry name" value="P-loop containing nucleotide triphosphate hydrolases"/>
    <property type="match status" value="1"/>
</dbReference>
<keyword evidence="2" id="KW-0813">Transport</keyword>
<evidence type="ECO:0000313" key="7">
    <source>
        <dbReference type="Proteomes" id="UP000183047"/>
    </source>
</evidence>
<gene>
    <name evidence="6" type="ORF">SAMN02910451_01133</name>
</gene>
<dbReference type="PROSITE" id="PS50893">
    <property type="entry name" value="ABC_TRANSPORTER_2"/>
    <property type="match status" value="1"/>
</dbReference>
<dbReference type="InterPro" id="IPR027417">
    <property type="entry name" value="P-loop_NTPase"/>
</dbReference>
<dbReference type="InterPro" id="IPR017871">
    <property type="entry name" value="ABC_transporter-like_CS"/>
</dbReference>
<comment type="similarity">
    <text evidence="1">Belongs to the ABC transporter superfamily.</text>
</comment>
<protein>
    <submittedName>
        <fullName evidence="6">ABC-2 type transport system ATP-binding protein</fullName>
    </submittedName>
</protein>
<keyword evidence="4 6" id="KW-0067">ATP-binding</keyword>
<accession>A0A1G5CHN0</accession>
<dbReference type="GO" id="GO:0016887">
    <property type="term" value="F:ATP hydrolysis activity"/>
    <property type="evidence" value="ECO:0007669"/>
    <property type="project" value="InterPro"/>
</dbReference>
<dbReference type="EMBL" id="FMUR01000006">
    <property type="protein sequence ID" value="SCY01912.1"/>
    <property type="molecule type" value="Genomic_DNA"/>
</dbReference>
<keyword evidence="3" id="KW-0547">Nucleotide-binding</keyword>
<dbReference type="PROSITE" id="PS00211">
    <property type="entry name" value="ABC_TRANSPORTER_1"/>
    <property type="match status" value="1"/>
</dbReference>
<evidence type="ECO:0000259" key="5">
    <source>
        <dbReference type="PROSITE" id="PS50893"/>
    </source>
</evidence>
<proteinExistence type="inferred from homology"/>
<evidence type="ECO:0000256" key="4">
    <source>
        <dbReference type="ARBA" id="ARBA00022840"/>
    </source>
</evidence>
<dbReference type="GO" id="GO:0005524">
    <property type="term" value="F:ATP binding"/>
    <property type="evidence" value="ECO:0007669"/>
    <property type="project" value="UniProtKB-KW"/>
</dbReference>
<dbReference type="SUPFAM" id="SSF52540">
    <property type="entry name" value="P-loop containing nucleoside triphosphate hydrolases"/>
    <property type="match status" value="1"/>
</dbReference>
<dbReference type="Proteomes" id="UP000183047">
    <property type="component" value="Unassembled WGS sequence"/>
</dbReference>
<reference evidence="7" key="1">
    <citation type="submission" date="2016-10" db="EMBL/GenBank/DDBJ databases">
        <authorList>
            <person name="Varghese N."/>
            <person name="Submissions S."/>
        </authorList>
    </citation>
    <scope>NUCLEOTIDE SEQUENCE [LARGE SCALE GENOMIC DNA]</scope>
    <source>
        <strain evidence="7">XBD2006</strain>
    </source>
</reference>
<evidence type="ECO:0000313" key="6">
    <source>
        <dbReference type="EMBL" id="SCY01912.1"/>
    </source>
</evidence>
<dbReference type="PANTHER" id="PTHR43335:SF4">
    <property type="entry name" value="ABC TRANSPORTER, ATP-BINDING PROTEIN"/>
    <property type="match status" value="1"/>
</dbReference>
<organism evidence="6 7">
    <name type="scientific">Butyrivibrio hungatei</name>
    <dbReference type="NCBI Taxonomy" id="185008"/>
    <lineage>
        <taxon>Bacteria</taxon>
        <taxon>Bacillati</taxon>
        <taxon>Bacillota</taxon>
        <taxon>Clostridia</taxon>
        <taxon>Lachnospirales</taxon>
        <taxon>Lachnospiraceae</taxon>
        <taxon>Butyrivibrio</taxon>
    </lineage>
</organism>
<dbReference type="Pfam" id="PF00005">
    <property type="entry name" value="ABC_tran"/>
    <property type="match status" value="1"/>
</dbReference>
<evidence type="ECO:0000256" key="2">
    <source>
        <dbReference type="ARBA" id="ARBA00022448"/>
    </source>
</evidence>
<feature type="domain" description="ABC transporter" evidence="5">
    <location>
        <begin position="3"/>
        <end position="230"/>
    </location>
</feature>
<sequence>MEITIENLTKRFGDQIAVKNLFLKIPAGKIYGFIGANGAGKTTTMKMMVGLLKPDSGVVRYNGKEMKHLDSSIMQDVGVFISKPNYYPNLTARENLAYLQRILGKPVEEADRVLKLVGLDAVGDKKVSKFSFGMKQRLGLAISFLNNPKVLILDEPTNGLDPKGIFEIREMLGDLAHQSGCTIFISSHNIAEIEKLSDRICIIDRGKKIFEGSVDELYETEGLEYCIRTNDSEKAAKLFGKIGLTYVRKNDAFFMEMAKEKIPALLKLLIDANVEVYEVSPNNSLENIYLALTGKERGGVCSVL</sequence>
<dbReference type="InterPro" id="IPR003593">
    <property type="entry name" value="AAA+_ATPase"/>
</dbReference>
<evidence type="ECO:0000256" key="1">
    <source>
        <dbReference type="ARBA" id="ARBA00005417"/>
    </source>
</evidence>
<dbReference type="OrthoDB" id="9809205at2"/>
<dbReference type="PANTHER" id="PTHR43335">
    <property type="entry name" value="ABC TRANSPORTER, ATP-BINDING PROTEIN"/>
    <property type="match status" value="1"/>
</dbReference>
<dbReference type="InterPro" id="IPR003439">
    <property type="entry name" value="ABC_transporter-like_ATP-bd"/>
</dbReference>
<keyword evidence="7" id="KW-1185">Reference proteome</keyword>
<evidence type="ECO:0000256" key="3">
    <source>
        <dbReference type="ARBA" id="ARBA00022741"/>
    </source>
</evidence>
<dbReference type="RefSeq" id="WP_074461822.1">
    <property type="nucleotide sequence ID" value="NZ_FMUR01000006.1"/>
</dbReference>
<name>A0A1G5CHN0_9FIRM</name>